<protein>
    <submittedName>
        <fullName evidence="1">Uncharacterized protein</fullName>
    </submittedName>
</protein>
<dbReference type="EMBL" id="AP028978">
    <property type="protein sequence ID" value="BET95529.1"/>
    <property type="molecule type" value="Genomic_DNA"/>
</dbReference>
<proteinExistence type="predicted"/>
<reference evidence="1 2" key="1">
    <citation type="submission" date="2023-10" db="EMBL/GenBank/DDBJ databases">
        <title>Xenorhabdus taiwanensis sp. nov., a symbiotic bacterium associated with the entomopathogenic nematode Steinernema taiwanensis.</title>
        <authorList>
            <person name="Tseng C.T."/>
            <person name="Shu H.Y."/>
            <person name="Chen M.H."/>
            <person name="Fang Y.J."/>
            <person name="Wu T.L."/>
            <person name="Lin Y.C."/>
            <person name="Huang C.J."/>
        </authorList>
    </citation>
    <scope>NUCLEOTIDE SEQUENCE [LARGE SCALE GENOMIC DNA]</scope>
    <source>
        <strain evidence="1 2">TCT-1</strain>
    </source>
</reference>
<dbReference type="NCBIfam" id="NF041472">
    <property type="entry name" value="toxin_DinQ"/>
    <property type="match status" value="1"/>
</dbReference>
<accession>A0ABN7BZ05</accession>
<dbReference type="Proteomes" id="UP001529514">
    <property type="component" value="Chromosome"/>
</dbReference>
<organism evidence="1 2">
    <name type="scientific">Xenorhabdus taiwanensis</name>
    <dbReference type="NCBI Taxonomy" id="3085177"/>
    <lineage>
        <taxon>Bacteria</taxon>
        <taxon>Pseudomonadati</taxon>
        <taxon>Pseudomonadota</taxon>
        <taxon>Gammaproteobacteria</taxon>
        <taxon>Enterobacterales</taxon>
        <taxon>Morganellaceae</taxon>
        <taxon>Xenorhabdus</taxon>
    </lineage>
</organism>
<gene>
    <name evidence="1" type="ORF">TCT1_04500</name>
</gene>
<evidence type="ECO:0000313" key="2">
    <source>
        <dbReference type="Proteomes" id="UP001529514"/>
    </source>
</evidence>
<evidence type="ECO:0000313" key="1">
    <source>
        <dbReference type="EMBL" id="BET95529.1"/>
    </source>
</evidence>
<name>A0ABN7BZ05_9GAMM</name>
<keyword evidence="2" id="KW-1185">Reference proteome</keyword>
<sequence length="93" mass="10052">MRIEVINHGLQQGIARFSAGAKGVKTSVSVPRPECDASKLTITMTNQTGNVKAMAGLVALLNRSKRVKAFIDTAIIVLKALVAFLELIRTFLK</sequence>
<dbReference type="InterPro" id="IPR048189">
    <property type="entry name" value="DinQ-like"/>
</dbReference>